<evidence type="ECO:0000259" key="4">
    <source>
        <dbReference type="PROSITE" id="PS50949"/>
    </source>
</evidence>
<dbReference type="PANTHER" id="PTHR43537">
    <property type="entry name" value="TRANSCRIPTIONAL REGULATOR, GNTR FAMILY"/>
    <property type="match status" value="1"/>
</dbReference>
<reference evidence="7" key="1">
    <citation type="submission" date="2016-10" db="EMBL/GenBank/DDBJ databases">
        <authorList>
            <person name="Varghese N."/>
        </authorList>
    </citation>
    <scope>NUCLEOTIDE SEQUENCE [LARGE SCALE GENOMIC DNA]</scope>
    <source>
        <strain evidence="7">DSM 20639</strain>
    </source>
</reference>
<dbReference type="InterPro" id="IPR000524">
    <property type="entry name" value="Tscrpt_reg_HTH_GntR"/>
</dbReference>
<gene>
    <name evidence="5" type="ORF">R6G71_02295</name>
    <name evidence="6" type="ORF">SAMN05421878_11329</name>
</gene>
<dbReference type="Proteomes" id="UP001273799">
    <property type="component" value="Unassembled WGS sequence"/>
</dbReference>
<dbReference type="Pfam" id="PF07729">
    <property type="entry name" value="FCD"/>
    <property type="match status" value="1"/>
</dbReference>
<dbReference type="Gene3D" id="1.10.10.10">
    <property type="entry name" value="Winged helix-like DNA-binding domain superfamily/Winged helix DNA-binding domain"/>
    <property type="match status" value="1"/>
</dbReference>
<name>A0A1G7DVA9_9ACTO</name>
<keyword evidence="2 6" id="KW-0238">DNA-binding</keyword>
<reference evidence="6" key="2">
    <citation type="submission" date="2016-10" db="EMBL/GenBank/DDBJ databases">
        <authorList>
            <person name="de Groot N.N."/>
        </authorList>
    </citation>
    <scope>NUCLEOTIDE SEQUENCE [LARGE SCALE GENOMIC DNA]</scope>
    <source>
        <strain evidence="6">DSM 20639</strain>
    </source>
</reference>
<dbReference type="EMBL" id="JAWNFU010000001">
    <property type="protein sequence ID" value="MDY5152883.1"/>
    <property type="molecule type" value="Genomic_DNA"/>
</dbReference>
<evidence type="ECO:0000256" key="1">
    <source>
        <dbReference type="ARBA" id="ARBA00023015"/>
    </source>
</evidence>
<dbReference type="CDD" id="cd07377">
    <property type="entry name" value="WHTH_GntR"/>
    <property type="match status" value="1"/>
</dbReference>
<accession>A0A1G7DVA9</accession>
<dbReference type="Gene3D" id="1.20.120.530">
    <property type="entry name" value="GntR ligand-binding domain-like"/>
    <property type="match status" value="1"/>
</dbReference>
<dbReference type="InterPro" id="IPR036390">
    <property type="entry name" value="WH_DNA-bd_sf"/>
</dbReference>
<dbReference type="SMART" id="SM00895">
    <property type="entry name" value="FCD"/>
    <property type="match status" value="1"/>
</dbReference>
<dbReference type="GO" id="GO:0003700">
    <property type="term" value="F:DNA-binding transcription factor activity"/>
    <property type="evidence" value="ECO:0007669"/>
    <property type="project" value="InterPro"/>
</dbReference>
<dbReference type="Proteomes" id="UP000182744">
    <property type="component" value="Unassembled WGS sequence"/>
</dbReference>
<proteinExistence type="predicted"/>
<dbReference type="RefSeq" id="WP_049620433.1">
    <property type="nucleotide sequence ID" value="NZ_FNAU01000013.1"/>
</dbReference>
<evidence type="ECO:0000313" key="6">
    <source>
        <dbReference type="EMBL" id="SDE55429.1"/>
    </source>
</evidence>
<protein>
    <submittedName>
        <fullName evidence="6">DNA-binding transcriptional regulator, GntR family</fullName>
    </submittedName>
    <submittedName>
        <fullName evidence="5">GntR family transcriptional regulator</fullName>
    </submittedName>
</protein>
<organism evidence="6 7">
    <name type="scientific">Actinobaculum suis</name>
    <dbReference type="NCBI Taxonomy" id="1657"/>
    <lineage>
        <taxon>Bacteria</taxon>
        <taxon>Bacillati</taxon>
        <taxon>Actinomycetota</taxon>
        <taxon>Actinomycetes</taxon>
        <taxon>Actinomycetales</taxon>
        <taxon>Actinomycetaceae</taxon>
        <taxon>Actinobaculum</taxon>
    </lineage>
</organism>
<evidence type="ECO:0000313" key="5">
    <source>
        <dbReference type="EMBL" id="MDY5152883.1"/>
    </source>
</evidence>
<dbReference type="SUPFAM" id="SSF48008">
    <property type="entry name" value="GntR ligand-binding domain-like"/>
    <property type="match status" value="1"/>
</dbReference>
<feature type="domain" description="HTH gntR-type" evidence="4">
    <location>
        <begin position="16"/>
        <end position="83"/>
    </location>
</feature>
<dbReference type="Pfam" id="PF00392">
    <property type="entry name" value="GntR"/>
    <property type="match status" value="1"/>
</dbReference>
<dbReference type="InterPro" id="IPR036388">
    <property type="entry name" value="WH-like_DNA-bd_sf"/>
</dbReference>
<reference evidence="5" key="3">
    <citation type="submission" date="2023-10" db="EMBL/GenBank/DDBJ databases">
        <title>Whole Genome based description of the genera Actinobaculum and Actinotignum reveals a complex phylogenetic relationship within the species included in the genus Actinotignum.</title>
        <authorList>
            <person name="Jensen C.S."/>
            <person name="Dargis R."/>
            <person name="Kemp M."/>
            <person name="Christensen J.J."/>
        </authorList>
    </citation>
    <scope>NUCLEOTIDE SEQUENCE</scope>
    <source>
        <strain evidence="5">Actinobaculum_suis_CCUG19206T</strain>
    </source>
</reference>
<evidence type="ECO:0000256" key="3">
    <source>
        <dbReference type="ARBA" id="ARBA00023163"/>
    </source>
</evidence>
<dbReference type="InterPro" id="IPR008920">
    <property type="entry name" value="TF_FadR/GntR_C"/>
</dbReference>
<dbReference type="EMBL" id="FNAU01000013">
    <property type="protein sequence ID" value="SDE55429.1"/>
    <property type="molecule type" value="Genomic_DNA"/>
</dbReference>
<keyword evidence="1" id="KW-0805">Transcription regulation</keyword>
<evidence type="ECO:0000256" key="2">
    <source>
        <dbReference type="ARBA" id="ARBA00023125"/>
    </source>
</evidence>
<dbReference type="GO" id="GO:0003677">
    <property type="term" value="F:DNA binding"/>
    <property type="evidence" value="ECO:0007669"/>
    <property type="project" value="UniProtKB-KW"/>
</dbReference>
<dbReference type="PROSITE" id="PS50949">
    <property type="entry name" value="HTH_GNTR"/>
    <property type="match status" value="1"/>
</dbReference>
<dbReference type="InterPro" id="IPR011711">
    <property type="entry name" value="GntR_C"/>
</dbReference>
<dbReference type="AlphaFoldDB" id="A0A1G7DVA9"/>
<keyword evidence="7" id="KW-1185">Reference proteome</keyword>
<dbReference type="SMART" id="SM00345">
    <property type="entry name" value="HTH_GNTR"/>
    <property type="match status" value="1"/>
</dbReference>
<dbReference type="SUPFAM" id="SSF46785">
    <property type="entry name" value="Winged helix' DNA-binding domain"/>
    <property type="match status" value="1"/>
</dbReference>
<dbReference type="PANTHER" id="PTHR43537:SF51">
    <property type="entry name" value="HTH-TYPE TRANSCRIPTIONAL REGULATOR LGOR-RELATED"/>
    <property type="match status" value="1"/>
</dbReference>
<evidence type="ECO:0000313" key="7">
    <source>
        <dbReference type="Proteomes" id="UP000182744"/>
    </source>
</evidence>
<keyword evidence="3" id="KW-0804">Transcription</keyword>
<sequence length="240" mass="26998">MASESLEKIDLQGENVALRDKVYDELLKLLIAGRFAPGDSLSIDGLSRVFGISQTPVREALVEVERTGLVRREARRGYRVAEQLTKKEVNDLVETRLLLEIPAAKKALNSEGPLIADLNEALKAHRETVDLMEKYGDDADLELILRYFDADWKFHEVILQHADNRYLEAAVNSLSFQVHRMRQTVGSGISDGRYAVKEHARIVKAFESGNESAVADAMCTHLQNVLLRSEHDAEIIDEEE</sequence>